<dbReference type="InterPro" id="IPR002213">
    <property type="entry name" value="UDP_glucos_trans"/>
</dbReference>
<name>A0A1D2NDD9_ORCCI</name>
<keyword evidence="3 4" id="KW-0808">Transferase</keyword>
<sequence length="579" mass="66043">MTCCYFIPACISCEKSHGHIFSQFCKVLRKTTNKLTFELIFVFKLKMLILSSCRLRRQIFLHIPLAFFLSICVPQTNGAKILFIFPLASKSMANIFEPLVKGLAERGHELKVVTPVHFEIPNNKNYTELRPVSSDFFSQDYPDPFEIRRQSKLFSFPVPFIVKGCHKVYESAEFRNLVNEKFDLIVLNIIYNDCFAGLVHKIGSPVILVSSLPPPTSFTQIVGNAMPSSFIPIVVLSDGSDKMNFIQRTKNFLYNLYMIPVVDIWTRPPMEDIYREYLGQDLPSVKEIYANQVSMILMNSHYAVTSPRPLLPSIIEIGGIHCQPAKPLPKDLEDFATGAKDGFIVFSMGSIIKPSNMPESVRLAFVRTFAKLKQRVIWKWDKDEGMPDLPANVKLVKWLPQQNVLGHPNIRLFITHGGLLSTEEAVYHGVPVLGMPVFVDQDANMHQAELLGFGVKGEILDLTEEKLEPLIRRILEDPRYMKKAKELSTIFRDQPHTSLERALYYTEYVIRHKGAYHLRSGAMELNLFQYHSVDVVLFLLSILLITAFILIFIVKSLLRLLFSSVKIPKRQGGGKRKKT</sequence>
<keyword evidence="7" id="KW-1185">Reference proteome</keyword>
<evidence type="ECO:0000313" key="7">
    <source>
        <dbReference type="Proteomes" id="UP000094527"/>
    </source>
</evidence>
<dbReference type="InterPro" id="IPR035595">
    <property type="entry name" value="UDP_glycos_trans_CS"/>
</dbReference>
<accession>A0A1D2NDD9</accession>
<evidence type="ECO:0000256" key="4">
    <source>
        <dbReference type="RuleBase" id="RU003718"/>
    </source>
</evidence>
<keyword evidence="2 4" id="KW-0328">Glycosyltransferase</keyword>
<protein>
    <submittedName>
        <fullName evidence="6">UDP-glucuronosyltransferase 2B7</fullName>
    </submittedName>
</protein>
<dbReference type="AlphaFoldDB" id="A0A1D2NDD9"/>
<dbReference type="PROSITE" id="PS00375">
    <property type="entry name" value="UDPGT"/>
    <property type="match status" value="1"/>
</dbReference>
<evidence type="ECO:0000256" key="3">
    <source>
        <dbReference type="ARBA" id="ARBA00022679"/>
    </source>
</evidence>
<dbReference type="CDD" id="cd03784">
    <property type="entry name" value="GT1_Gtf-like"/>
    <property type="match status" value="1"/>
</dbReference>
<dbReference type="Pfam" id="PF00201">
    <property type="entry name" value="UDPGT"/>
    <property type="match status" value="1"/>
</dbReference>
<proteinExistence type="inferred from homology"/>
<comment type="caution">
    <text evidence="6">The sequence shown here is derived from an EMBL/GenBank/DDBJ whole genome shotgun (WGS) entry which is preliminary data.</text>
</comment>
<gene>
    <name evidence="6" type="ORF">Ocin01_03586</name>
</gene>
<dbReference type="OrthoDB" id="5835829at2759"/>
<feature type="transmembrane region" description="Helical" evidence="5">
    <location>
        <begin position="535"/>
        <end position="562"/>
    </location>
</feature>
<keyword evidence="5" id="KW-1133">Transmembrane helix</keyword>
<dbReference type="GO" id="GO:0008194">
    <property type="term" value="F:UDP-glycosyltransferase activity"/>
    <property type="evidence" value="ECO:0007669"/>
    <property type="project" value="InterPro"/>
</dbReference>
<dbReference type="FunFam" id="3.40.50.2000:FF:000050">
    <property type="entry name" value="UDP-glucuronosyltransferase"/>
    <property type="match status" value="1"/>
</dbReference>
<comment type="similarity">
    <text evidence="1 4">Belongs to the UDP-glycosyltransferase family.</text>
</comment>
<organism evidence="6 7">
    <name type="scientific">Orchesella cincta</name>
    <name type="common">Springtail</name>
    <name type="synonym">Podura cincta</name>
    <dbReference type="NCBI Taxonomy" id="48709"/>
    <lineage>
        <taxon>Eukaryota</taxon>
        <taxon>Metazoa</taxon>
        <taxon>Ecdysozoa</taxon>
        <taxon>Arthropoda</taxon>
        <taxon>Hexapoda</taxon>
        <taxon>Collembola</taxon>
        <taxon>Entomobryomorpha</taxon>
        <taxon>Entomobryoidea</taxon>
        <taxon>Orchesellidae</taxon>
        <taxon>Orchesellinae</taxon>
        <taxon>Orchesella</taxon>
    </lineage>
</organism>
<evidence type="ECO:0000256" key="2">
    <source>
        <dbReference type="ARBA" id="ARBA00022676"/>
    </source>
</evidence>
<dbReference type="EMBL" id="LJIJ01000087">
    <property type="protein sequence ID" value="ODN03105.1"/>
    <property type="molecule type" value="Genomic_DNA"/>
</dbReference>
<dbReference type="InterPro" id="IPR050271">
    <property type="entry name" value="UDP-glycosyltransferase"/>
</dbReference>
<evidence type="ECO:0000256" key="5">
    <source>
        <dbReference type="SAM" id="Phobius"/>
    </source>
</evidence>
<evidence type="ECO:0000256" key="1">
    <source>
        <dbReference type="ARBA" id="ARBA00009995"/>
    </source>
</evidence>
<keyword evidence="5" id="KW-0812">Transmembrane</keyword>
<dbReference type="STRING" id="48709.A0A1D2NDD9"/>
<keyword evidence="5" id="KW-0472">Membrane</keyword>
<dbReference type="SUPFAM" id="SSF53756">
    <property type="entry name" value="UDP-Glycosyltransferase/glycogen phosphorylase"/>
    <property type="match status" value="1"/>
</dbReference>
<dbReference type="PANTHER" id="PTHR48043:SF27">
    <property type="entry name" value="UDP-GLUCURONOSYLTRANSFERASE"/>
    <property type="match status" value="1"/>
</dbReference>
<dbReference type="Gene3D" id="3.40.50.2000">
    <property type="entry name" value="Glycogen Phosphorylase B"/>
    <property type="match status" value="1"/>
</dbReference>
<dbReference type="PANTHER" id="PTHR48043">
    <property type="entry name" value="EG:EG0003.4 PROTEIN-RELATED"/>
    <property type="match status" value="1"/>
</dbReference>
<dbReference type="Proteomes" id="UP000094527">
    <property type="component" value="Unassembled WGS sequence"/>
</dbReference>
<reference evidence="6 7" key="1">
    <citation type="journal article" date="2016" name="Genome Biol. Evol.">
        <title>Gene Family Evolution Reflects Adaptation to Soil Environmental Stressors in the Genome of the Collembolan Orchesella cincta.</title>
        <authorList>
            <person name="Faddeeva-Vakhrusheva A."/>
            <person name="Derks M.F."/>
            <person name="Anvar S.Y."/>
            <person name="Agamennone V."/>
            <person name="Suring W."/>
            <person name="Smit S."/>
            <person name="van Straalen N.M."/>
            <person name="Roelofs D."/>
        </authorList>
    </citation>
    <scope>NUCLEOTIDE SEQUENCE [LARGE SCALE GENOMIC DNA]</scope>
    <source>
        <tissue evidence="6">Mixed pool</tissue>
    </source>
</reference>
<dbReference type="OMA" id="AYINEIC"/>
<evidence type="ECO:0000313" key="6">
    <source>
        <dbReference type="EMBL" id="ODN03105.1"/>
    </source>
</evidence>